<dbReference type="NCBIfam" id="TIGR00095">
    <property type="entry name" value="16S rRNA (guanine(966)-N(2))-methyltransferase RsmD"/>
    <property type="match status" value="1"/>
</dbReference>
<dbReference type="InterPro" id="IPR004398">
    <property type="entry name" value="RNA_MeTrfase_RsmD"/>
</dbReference>
<evidence type="ECO:0000256" key="1">
    <source>
        <dbReference type="ARBA" id="ARBA00022603"/>
    </source>
</evidence>
<dbReference type="PANTHER" id="PTHR43542:SF1">
    <property type="entry name" value="METHYLTRANSFERASE"/>
    <property type="match status" value="1"/>
</dbReference>
<dbReference type="EMBL" id="AP022822">
    <property type="protein sequence ID" value="BCA85969.1"/>
    <property type="molecule type" value="Genomic_DNA"/>
</dbReference>
<dbReference type="Pfam" id="PF03602">
    <property type="entry name" value="Cons_hypoth95"/>
    <property type="match status" value="1"/>
</dbReference>
<evidence type="ECO:0000313" key="4">
    <source>
        <dbReference type="Proteomes" id="UP000502998"/>
    </source>
</evidence>
<dbReference type="InterPro" id="IPR029063">
    <property type="entry name" value="SAM-dependent_MTases_sf"/>
</dbReference>
<evidence type="ECO:0000313" key="3">
    <source>
        <dbReference type="EMBL" id="BCA85969.1"/>
    </source>
</evidence>
<dbReference type="KEGG" id="esg:EsVE80_14920"/>
<proteinExistence type="predicted"/>
<keyword evidence="2" id="KW-0808">Transferase</keyword>
<dbReference type="GO" id="GO:0031167">
    <property type="term" value="P:rRNA methylation"/>
    <property type="evidence" value="ECO:0007669"/>
    <property type="project" value="InterPro"/>
</dbReference>
<dbReference type="PANTHER" id="PTHR43542">
    <property type="entry name" value="METHYLTRANSFERASE"/>
    <property type="match status" value="1"/>
</dbReference>
<name>A0A679ICP7_9ENTE</name>
<dbReference type="Gene3D" id="3.40.50.150">
    <property type="entry name" value="Vaccinia Virus protein VP39"/>
    <property type="match status" value="1"/>
</dbReference>
<reference evidence="3 4" key="1">
    <citation type="submission" date="2020-02" db="EMBL/GenBank/DDBJ databases">
        <title>Characterization of vanA genotype vancomycin-resistant Enterococcus saigonensis VE80.</title>
        <authorList>
            <person name="Harada T."/>
            <person name="Motooka D."/>
            <person name="Nakamura S."/>
            <person name="Yamamoto Y."/>
            <person name="Kawahara R."/>
            <person name="Kawatsu K."/>
        </authorList>
    </citation>
    <scope>NUCLEOTIDE SEQUENCE [LARGE SCALE GENOMIC DNA]</scope>
    <source>
        <strain evidence="3 4">VE80</strain>
    </source>
</reference>
<dbReference type="PROSITE" id="PS00092">
    <property type="entry name" value="N6_MTASE"/>
    <property type="match status" value="1"/>
</dbReference>
<dbReference type="InterPro" id="IPR002052">
    <property type="entry name" value="DNA_methylase_N6_adenine_CS"/>
</dbReference>
<sequence length="187" mass="20654">MRVVAGEYGGRKLKSLSGDNTRPTTDKVKGAIFNMIGPYFDGGICLDLYSGSGGLAIEAVSRGMEHAYCVEKNFKAIQIIKENVAITKEPEKFTLLKKEAKHALAAFIAEEKQFDLILLDPPYAKQQLITELETMAQNNLFTSQAVIVCETAKEVVLPIKIANLKQIKQQNYGITSITIYRNEASHA</sequence>
<accession>A0A679ICP7</accession>
<gene>
    <name evidence="3" type="ORF">EsVE80_14920</name>
</gene>
<keyword evidence="1 3" id="KW-0489">Methyltransferase</keyword>
<dbReference type="Proteomes" id="UP000502998">
    <property type="component" value="Chromosome"/>
</dbReference>
<dbReference type="CDD" id="cd02440">
    <property type="entry name" value="AdoMet_MTases"/>
    <property type="match status" value="1"/>
</dbReference>
<dbReference type="AlphaFoldDB" id="A0A679ICP7"/>
<dbReference type="PIRSF" id="PIRSF004553">
    <property type="entry name" value="CHP00095"/>
    <property type="match status" value="1"/>
</dbReference>
<dbReference type="GO" id="GO:0003676">
    <property type="term" value="F:nucleic acid binding"/>
    <property type="evidence" value="ECO:0007669"/>
    <property type="project" value="InterPro"/>
</dbReference>
<evidence type="ECO:0000256" key="2">
    <source>
        <dbReference type="ARBA" id="ARBA00022679"/>
    </source>
</evidence>
<dbReference type="RefSeq" id="WP_173103180.1">
    <property type="nucleotide sequence ID" value="NZ_AP022822.1"/>
</dbReference>
<dbReference type="GO" id="GO:0008168">
    <property type="term" value="F:methyltransferase activity"/>
    <property type="evidence" value="ECO:0007669"/>
    <property type="project" value="UniProtKB-KW"/>
</dbReference>
<dbReference type="SUPFAM" id="SSF53335">
    <property type="entry name" value="S-adenosyl-L-methionine-dependent methyltransferases"/>
    <property type="match status" value="1"/>
</dbReference>
<organism evidence="3 4">
    <name type="scientific">Enterococcus saigonensis</name>
    <dbReference type="NCBI Taxonomy" id="1805431"/>
    <lineage>
        <taxon>Bacteria</taxon>
        <taxon>Bacillati</taxon>
        <taxon>Bacillota</taxon>
        <taxon>Bacilli</taxon>
        <taxon>Lactobacillales</taxon>
        <taxon>Enterococcaceae</taxon>
        <taxon>Enterococcus</taxon>
    </lineage>
</organism>
<keyword evidence="4" id="KW-1185">Reference proteome</keyword>
<protein>
    <submittedName>
        <fullName evidence="3">Methylase</fullName>
    </submittedName>
</protein>